<dbReference type="InterPro" id="IPR017896">
    <property type="entry name" value="4Fe4S_Fe-S-bd"/>
</dbReference>
<evidence type="ECO:0000313" key="6">
    <source>
        <dbReference type="EMBL" id="ERK03852.1"/>
    </source>
</evidence>
<dbReference type="EMBL" id="AWET01000007">
    <property type="protein sequence ID" value="ERK03852.1"/>
    <property type="molecule type" value="Genomic_DNA"/>
</dbReference>
<keyword evidence="4" id="KW-1133">Transmembrane helix</keyword>
<name>U2KZF8_9BACT</name>
<dbReference type="PANTHER" id="PTHR30224:SF4">
    <property type="entry name" value="ELECTRON TRANSPORT PROTEIN YCCM-RELATED"/>
    <property type="match status" value="1"/>
</dbReference>
<evidence type="ECO:0000256" key="3">
    <source>
        <dbReference type="ARBA" id="ARBA00023136"/>
    </source>
</evidence>
<dbReference type="InterPro" id="IPR007329">
    <property type="entry name" value="FMN-bd"/>
</dbReference>
<gene>
    <name evidence="6" type="ORF">HMPREF1218_0447</name>
</gene>
<feature type="transmembrane region" description="Helical" evidence="4">
    <location>
        <begin position="289"/>
        <end position="307"/>
    </location>
</feature>
<evidence type="ECO:0000259" key="5">
    <source>
        <dbReference type="SMART" id="SM00900"/>
    </source>
</evidence>
<dbReference type="SMART" id="SM00900">
    <property type="entry name" value="FMN_bind"/>
    <property type="match status" value="1"/>
</dbReference>
<feature type="transmembrane region" description="Helical" evidence="4">
    <location>
        <begin position="165"/>
        <end position="186"/>
    </location>
</feature>
<comment type="subcellular location">
    <subcellularLocation>
        <location evidence="1">Cell membrane</location>
    </subcellularLocation>
</comment>
<accession>U2KZF8</accession>
<dbReference type="AlphaFoldDB" id="U2KZF8"/>
<dbReference type="Proteomes" id="UP000016600">
    <property type="component" value="Unassembled WGS sequence"/>
</dbReference>
<dbReference type="PANTHER" id="PTHR30224">
    <property type="entry name" value="ELECTRON TRANSPORT PROTEIN"/>
    <property type="match status" value="1"/>
</dbReference>
<feature type="transmembrane region" description="Helical" evidence="4">
    <location>
        <begin position="313"/>
        <end position="338"/>
    </location>
</feature>
<evidence type="ECO:0000256" key="1">
    <source>
        <dbReference type="ARBA" id="ARBA00004236"/>
    </source>
</evidence>
<sequence>MKKEKIKQVFCLITCIMVIIAVAINRDHKVLGHDLTTQATINSKTTKVDTMRTEPDGTIVINTTELGKDIKGYGGRVPLEIYLKEDRIIKVKALKNSETPDFFAEASQLLTRWNGKTSDEALAMKIDGISGATFSSRGIIKNMQCGLQYAQKNASEPSFWERIDWSAKSLIGLIVVLAGAILPLFWKNKRYRTVQMALNITILGLWCGTFISYSLIINYMSAGIDPWTALVPIIMLITAFIYPLFGKKNYYCNNICPCGALQDLAGKARKKKWKMSSQTVKLLGNLRQLFWSILMVLMLAGVLFQWMDYEIFTAFIFRSASVVVLILAGIVTMLSVFVPRPYCRFICPTGTLFKIAQGGK</sequence>
<dbReference type="RefSeq" id="WP_021582968.1">
    <property type="nucleotide sequence ID" value="NZ_AWET01000007.1"/>
</dbReference>
<feature type="transmembrane region" description="Helical" evidence="4">
    <location>
        <begin position="198"/>
        <end position="221"/>
    </location>
</feature>
<feature type="transmembrane region" description="Helical" evidence="4">
    <location>
        <begin position="227"/>
        <end position="245"/>
    </location>
</feature>
<evidence type="ECO:0000256" key="4">
    <source>
        <dbReference type="SAM" id="Phobius"/>
    </source>
</evidence>
<dbReference type="PATRIC" id="fig|1081904.3.peg.421"/>
<keyword evidence="2" id="KW-1003">Cell membrane</keyword>
<dbReference type="GO" id="GO:0010181">
    <property type="term" value="F:FMN binding"/>
    <property type="evidence" value="ECO:0007669"/>
    <property type="project" value="InterPro"/>
</dbReference>
<organism evidence="6 7">
    <name type="scientific">Hoylesella pleuritidis F0068</name>
    <dbReference type="NCBI Taxonomy" id="1081904"/>
    <lineage>
        <taxon>Bacteria</taxon>
        <taxon>Pseudomonadati</taxon>
        <taxon>Bacteroidota</taxon>
        <taxon>Bacteroidia</taxon>
        <taxon>Bacteroidales</taxon>
        <taxon>Prevotellaceae</taxon>
        <taxon>Hoylesella</taxon>
    </lineage>
</organism>
<dbReference type="InterPro" id="IPR052378">
    <property type="entry name" value="NosR_regulator"/>
</dbReference>
<comment type="caution">
    <text evidence="6">The sequence shown here is derived from an EMBL/GenBank/DDBJ whole genome shotgun (WGS) entry which is preliminary data.</text>
</comment>
<proteinExistence type="predicted"/>
<feature type="transmembrane region" description="Helical" evidence="4">
    <location>
        <begin position="9"/>
        <end position="25"/>
    </location>
</feature>
<evidence type="ECO:0000256" key="2">
    <source>
        <dbReference type="ARBA" id="ARBA00022475"/>
    </source>
</evidence>
<feature type="domain" description="FMN-binding" evidence="5">
    <location>
        <begin position="72"/>
        <end position="150"/>
    </location>
</feature>
<keyword evidence="7" id="KW-1185">Reference proteome</keyword>
<protein>
    <submittedName>
        <fullName evidence="6">4Fe-4S binding domain protein</fullName>
    </submittedName>
</protein>
<keyword evidence="3 4" id="KW-0472">Membrane</keyword>
<dbReference type="GO" id="GO:0005886">
    <property type="term" value="C:plasma membrane"/>
    <property type="evidence" value="ECO:0007669"/>
    <property type="project" value="UniProtKB-SubCell"/>
</dbReference>
<keyword evidence="4" id="KW-0812">Transmembrane</keyword>
<dbReference type="Pfam" id="PF04205">
    <property type="entry name" value="FMN_bind"/>
    <property type="match status" value="1"/>
</dbReference>
<dbReference type="Pfam" id="PF12801">
    <property type="entry name" value="Fer4_5"/>
    <property type="match status" value="2"/>
</dbReference>
<reference evidence="6 7" key="1">
    <citation type="submission" date="2013-08" db="EMBL/GenBank/DDBJ databases">
        <authorList>
            <person name="Durkin A.S."/>
            <person name="Haft D.R."/>
            <person name="McCorrison J."/>
            <person name="Torralba M."/>
            <person name="Gillis M."/>
            <person name="Haft D.H."/>
            <person name="Methe B."/>
            <person name="Sutton G."/>
            <person name="Nelson K.E."/>
        </authorList>
    </citation>
    <scope>NUCLEOTIDE SEQUENCE [LARGE SCALE GENOMIC DNA]</scope>
    <source>
        <strain evidence="6 7">F0068</strain>
    </source>
</reference>
<evidence type="ECO:0000313" key="7">
    <source>
        <dbReference type="Proteomes" id="UP000016600"/>
    </source>
</evidence>